<dbReference type="AlphaFoldDB" id="A0A448WBP3"/>
<accession>A0A448WBP3</accession>
<reference evidence="2" key="1">
    <citation type="submission" date="2018-11" db="EMBL/GenBank/DDBJ databases">
        <authorList>
            <consortium name="Pathogen Informatics"/>
        </authorList>
    </citation>
    <scope>NUCLEOTIDE SEQUENCE</scope>
</reference>
<dbReference type="EMBL" id="CAAALY010002684">
    <property type="protein sequence ID" value="VEL07889.1"/>
    <property type="molecule type" value="Genomic_DNA"/>
</dbReference>
<dbReference type="OrthoDB" id="28413at2759"/>
<keyword evidence="3" id="KW-1185">Reference proteome</keyword>
<evidence type="ECO:0000256" key="1">
    <source>
        <dbReference type="SAM" id="MobiDB-lite"/>
    </source>
</evidence>
<comment type="caution">
    <text evidence="2">The sequence shown here is derived from an EMBL/GenBank/DDBJ whole genome shotgun (WGS) entry which is preliminary data.</text>
</comment>
<evidence type="ECO:0000313" key="3">
    <source>
        <dbReference type="Proteomes" id="UP000784294"/>
    </source>
</evidence>
<evidence type="ECO:0008006" key="4">
    <source>
        <dbReference type="Google" id="ProtNLM"/>
    </source>
</evidence>
<name>A0A448WBP3_9PLAT</name>
<proteinExistence type="predicted"/>
<feature type="region of interest" description="Disordered" evidence="1">
    <location>
        <begin position="91"/>
        <end position="110"/>
    </location>
</feature>
<sequence length="110" mass="12468">MVLYLTEQATDQEDLSQISHPAAVSSKPVKRLVLVARAEVECKYWLDGFSILISRGGNLNIPLTDKYEEDLKRLVDLELRIRLLGLNLASLPSHPEEPPRDPPNYDFLPD</sequence>
<evidence type="ECO:0000313" key="2">
    <source>
        <dbReference type="EMBL" id="VEL07889.1"/>
    </source>
</evidence>
<protein>
    <recommendedName>
        <fullName evidence="4">PH domain-containing protein</fullName>
    </recommendedName>
</protein>
<dbReference type="Gene3D" id="6.10.10.90">
    <property type="match status" value="1"/>
</dbReference>
<gene>
    <name evidence="2" type="ORF">PXEA_LOCUS1329</name>
</gene>
<organism evidence="2 3">
    <name type="scientific">Protopolystoma xenopodis</name>
    <dbReference type="NCBI Taxonomy" id="117903"/>
    <lineage>
        <taxon>Eukaryota</taxon>
        <taxon>Metazoa</taxon>
        <taxon>Spiralia</taxon>
        <taxon>Lophotrochozoa</taxon>
        <taxon>Platyhelminthes</taxon>
        <taxon>Monogenea</taxon>
        <taxon>Polyopisthocotylea</taxon>
        <taxon>Polystomatidea</taxon>
        <taxon>Polystomatidae</taxon>
        <taxon>Protopolystoma</taxon>
    </lineage>
</organism>
<dbReference type="Proteomes" id="UP000784294">
    <property type="component" value="Unassembled WGS sequence"/>
</dbReference>